<evidence type="ECO:0000259" key="2">
    <source>
        <dbReference type="SMART" id="SM00062"/>
    </source>
</evidence>
<comment type="caution">
    <text evidence="3">The sequence shown here is derived from an EMBL/GenBank/DDBJ whole genome shotgun (WGS) entry which is preliminary data.</text>
</comment>
<dbReference type="Gene3D" id="3.40.190.10">
    <property type="entry name" value="Periplasmic binding protein-like II"/>
    <property type="match status" value="2"/>
</dbReference>
<dbReference type="PANTHER" id="PTHR35936:SF17">
    <property type="entry name" value="ARGININE-BINDING EXTRACELLULAR PROTEIN ARTP"/>
    <property type="match status" value="1"/>
</dbReference>
<dbReference type="InterPro" id="IPR001638">
    <property type="entry name" value="Solute-binding_3/MltF_N"/>
</dbReference>
<evidence type="ECO:0000313" key="4">
    <source>
        <dbReference type="Proteomes" id="UP000584374"/>
    </source>
</evidence>
<dbReference type="SMART" id="SM00062">
    <property type="entry name" value="PBPb"/>
    <property type="match status" value="1"/>
</dbReference>
<keyword evidence="4" id="KW-1185">Reference proteome</keyword>
<protein>
    <submittedName>
        <fullName evidence="3">Polar amino acid transport system substrate-binding protein</fullName>
    </submittedName>
</protein>
<evidence type="ECO:0000256" key="1">
    <source>
        <dbReference type="ARBA" id="ARBA00022729"/>
    </source>
</evidence>
<dbReference type="Proteomes" id="UP000584374">
    <property type="component" value="Unassembled WGS sequence"/>
</dbReference>
<organism evidence="3 4">
    <name type="scientific">Saccharopolyspora phatthalungensis</name>
    <dbReference type="NCBI Taxonomy" id="664693"/>
    <lineage>
        <taxon>Bacteria</taxon>
        <taxon>Bacillati</taxon>
        <taxon>Actinomycetota</taxon>
        <taxon>Actinomycetes</taxon>
        <taxon>Pseudonocardiales</taxon>
        <taxon>Pseudonocardiaceae</taxon>
        <taxon>Saccharopolyspora</taxon>
    </lineage>
</organism>
<dbReference type="Pfam" id="PF00497">
    <property type="entry name" value="SBP_bac_3"/>
    <property type="match status" value="1"/>
</dbReference>
<gene>
    <name evidence="3" type="ORF">BJ970_007466</name>
</gene>
<dbReference type="SUPFAM" id="SSF53850">
    <property type="entry name" value="Periplasmic binding protein-like II"/>
    <property type="match status" value="1"/>
</dbReference>
<keyword evidence="1" id="KW-0732">Signal</keyword>
<dbReference type="AlphaFoldDB" id="A0A840QH80"/>
<accession>A0A840QH80</accession>
<dbReference type="EMBL" id="JACHIW010000003">
    <property type="protein sequence ID" value="MBB5159866.1"/>
    <property type="molecule type" value="Genomic_DNA"/>
</dbReference>
<name>A0A840QH80_9PSEU</name>
<evidence type="ECO:0000313" key="3">
    <source>
        <dbReference type="EMBL" id="MBB5159866.1"/>
    </source>
</evidence>
<reference evidence="3 4" key="1">
    <citation type="submission" date="2020-08" db="EMBL/GenBank/DDBJ databases">
        <title>Sequencing the genomes of 1000 actinobacteria strains.</title>
        <authorList>
            <person name="Klenk H.-P."/>
        </authorList>
    </citation>
    <scope>NUCLEOTIDE SEQUENCE [LARGE SCALE GENOMIC DNA]</scope>
    <source>
        <strain evidence="3 4">DSM 45584</strain>
    </source>
</reference>
<feature type="domain" description="Solute-binding protein family 3/N-terminal" evidence="2">
    <location>
        <begin position="1"/>
        <end position="196"/>
    </location>
</feature>
<dbReference type="PANTHER" id="PTHR35936">
    <property type="entry name" value="MEMBRANE-BOUND LYTIC MUREIN TRANSGLYCOSYLASE F"/>
    <property type="match status" value="1"/>
</dbReference>
<proteinExistence type="predicted"/>
<sequence length="208" mass="22241">MAAKLGLTPKFVETSFDGVVPGIQGRRYDLAVFGVLDKKSRHSMVNLVDDINTSTSIVVRQEDASGIASIDDLCGKRAGAGNGTAQVTDLQEASKRCVAANRPPVQLQVYSSVPDMFLALTSNRTDAALNGTPPSVYRVDRTPGLAIAGKPYRPQPYGIVVSKDRPDLAASVHKAMQALLDEGTYLRLVRRWNLESGALTSIGVNTGK</sequence>